<keyword evidence="10" id="KW-1185">Reference proteome</keyword>
<protein>
    <submittedName>
        <fullName evidence="9">Glycosyltransferase 87 family protein</fullName>
    </submittedName>
</protein>
<evidence type="ECO:0000256" key="2">
    <source>
        <dbReference type="ARBA" id="ARBA00022475"/>
    </source>
</evidence>
<dbReference type="RefSeq" id="WP_319989944.1">
    <property type="nucleotide sequence ID" value="NZ_JAXAVV010000039.1"/>
</dbReference>
<feature type="transmembrane region" description="Helical" evidence="8">
    <location>
        <begin position="201"/>
        <end position="220"/>
    </location>
</feature>
<comment type="subcellular location">
    <subcellularLocation>
        <location evidence="1">Cell membrane</location>
        <topology evidence="1">Multi-pass membrane protein</topology>
    </subcellularLocation>
</comment>
<feature type="transmembrane region" description="Helical" evidence="8">
    <location>
        <begin position="21"/>
        <end position="43"/>
    </location>
</feature>
<sequence length="384" mass="41779">MSTASLTRKTDLVPRRFLSRLAAVLWLAALAWLLVTWSGHYPIDLDVYRLGGLAWFEGRPLYVGFTGPPLDPRLPFTYPPIAAMLFSGLSFVPGTLLNPLMVVSGFVALTAVCVAVAGEVRPDLRWTAGLLAAIGALALDPVWTTYGYGQINLYLLALVVIDVVLVTDKRWRGVLIGVAAAIKLTPAIFVLYFIARRDWRAAITTTATFAGLAVAGFLFAPRDSLQYWLHSLLNPDRIGDMSLSTNQSIRGFLRGFGLAPGAETLLWAGLAAVVVAVAVLVARRTRDDLGALFVIAGAGLLASPVSWLHHWVWCVPVLVFLALRGNAWPAFAAVFLVFVTRLHEFDTYVWLAVVALGALAFRSVDRGQHGHEVRVRAPSPRASR</sequence>
<keyword evidence="5 8" id="KW-1133">Transmembrane helix</keyword>
<feature type="transmembrane region" description="Helical" evidence="8">
    <location>
        <begin position="347"/>
        <end position="364"/>
    </location>
</feature>
<proteinExistence type="inferred from homology"/>
<accession>A0ABU4U7S9</accession>
<name>A0ABU4U7S9_9PSEU</name>
<evidence type="ECO:0000256" key="3">
    <source>
        <dbReference type="ARBA" id="ARBA00022679"/>
    </source>
</evidence>
<evidence type="ECO:0000313" key="10">
    <source>
        <dbReference type="Proteomes" id="UP001271792"/>
    </source>
</evidence>
<comment type="caution">
    <text evidence="9">The sequence shown here is derived from an EMBL/GenBank/DDBJ whole genome shotgun (WGS) entry which is preliminary data.</text>
</comment>
<feature type="transmembrane region" description="Helical" evidence="8">
    <location>
        <begin position="100"/>
        <end position="118"/>
    </location>
</feature>
<evidence type="ECO:0000256" key="7">
    <source>
        <dbReference type="ARBA" id="ARBA00024033"/>
    </source>
</evidence>
<feature type="transmembrane region" description="Helical" evidence="8">
    <location>
        <begin position="173"/>
        <end position="194"/>
    </location>
</feature>
<dbReference type="Pfam" id="PF09594">
    <property type="entry name" value="GT87"/>
    <property type="match status" value="1"/>
</dbReference>
<evidence type="ECO:0000256" key="5">
    <source>
        <dbReference type="ARBA" id="ARBA00022989"/>
    </source>
</evidence>
<dbReference type="InterPro" id="IPR018584">
    <property type="entry name" value="GT87"/>
</dbReference>
<reference evidence="9 10" key="1">
    <citation type="submission" date="2023-11" db="EMBL/GenBank/DDBJ databases">
        <title>Lentzea sokolovensis, sp. nov., Lentzea kristufkii, sp. nov., and Lentzea miocenensis, sp. nov., rare actinobacteria from Sokolov Coal Basin, Miocene lacustrine sediment, Czech Republic.</title>
        <authorList>
            <person name="Lara A."/>
            <person name="Kotroba L."/>
            <person name="Nouioui I."/>
            <person name="Neumann-Schaal M."/>
            <person name="Mast Y."/>
            <person name="Chronakova A."/>
        </authorList>
    </citation>
    <scope>NUCLEOTIDE SEQUENCE [LARGE SCALE GENOMIC DNA]</scope>
    <source>
        <strain evidence="9 10">BCCO 10_0798</strain>
    </source>
</reference>
<feature type="transmembrane region" description="Helical" evidence="8">
    <location>
        <begin position="264"/>
        <end position="282"/>
    </location>
</feature>
<evidence type="ECO:0000256" key="1">
    <source>
        <dbReference type="ARBA" id="ARBA00004651"/>
    </source>
</evidence>
<keyword evidence="2" id="KW-1003">Cell membrane</keyword>
<keyword evidence="3" id="KW-0808">Transferase</keyword>
<keyword evidence="6 8" id="KW-0472">Membrane</keyword>
<feature type="transmembrane region" description="Helical" evidence="8">
    <location>
        <begin position="124"/>
        <end position="144"/>
    </location>
</feature>
<organism evidence="9 10">
    <name type="scientific">Lentzea kristufekii</name>
    <dbReference type="NCBI Taxonomy" id="3095430"/>
    <lineage>
        <taxon>Bacteria</taxon>
        <taxon>Bacillati</taxon>
        <taxon>Actinomycetota</taxon>
        <taxon>Actinomycetes</taxon>
        <taxon>Pseudonocardiales</taxon>
        <taxon>Pseudonocardiaceae</taxon>
        <taxon>Lentzea</taxon>
    </lineage>
</organism>
<feature type="transmembrane region" description="Helical" evidence="8">
    <location>
        <begin position="289"/>
        <end position="309"/>
    </location>
</feature>
<feature type="transmembrane region" description="Helical" evidence="8">
    <location>
        <begin position="315"/>
        <end position="340"/>
    </location>
</feature>
<dbReference type="Proteomes" id="UP001271792">
    <property type="component" value="Unassembled WGS sequence"/>
</dbReference>
<dbReference type="EMBL" id="JAXAVV010000039">
    <property type="protein sequence ID" value="MDX8056264.1"/>
    <property type="molecule type" value="Genomic_DNA"/>
</dbReference>
<evidence type="ECO:0000313" key="9">
    <source>
        <dbReference type="EMBL" id="MDX8056264.1"/>
    </source>
</evidence>
<evidence type="ECO:0000256" key="8">
    <source>
        <dbReference type="SAM" id="Phobius"/>
    </source>
</evidence>
<keyword evidence="4 8" id="KW-0812">Transmembrane</keyword>
<comment type="similarity">
    <text evidence="7">Belongs to the glycosyltransferase 87 family.</text>
</comment>
<evidence type="ECO:0000256" key="4">
    <source>
        <dbReference type="ARBA" id="ARBA00022692"/>
    </source>
</evidence>
<gene>
    <name evidence="9" type="ORF">SK571_43405</name>
</gene>
<evidence type="ECO:0000256" key="6">
    <source>
        <dbReference type="ARBA" id="ARBA00023136"/>
    </source>
</evidence>